<keyword evidence="9" id="KW-1185">Reference proteome</keyword>
<evidence type="ECO:0000256" key="5">
    <source>
        <dbReference type="SAM" id="MobiDB-lite"/>
    </source>
</evidence>
<keyword evidence="3 6" id="KW-1133">Transmembrane helix</keyword>
<reference evidence="8 9" key="1">
    <citation type="submission" date="2020-07" db="EMBL/GenBank/DDBJ databases">
        <title>Sequencing the genomes of 1000 actinobacteria strains.</title>
        <authorList>
            <person name="Klenk H.-P."/>
        </authorList>
    </citation>
    <scope>NUCLEOTIDE SEQUENCE [LARGE SCALE GENOMIC DNA]</scope>
    <source>
        <strain evidence="8 9">DSM 42178</strain>
    </source>
</reference>
<evidence type="ECO:0000256" key="3">
    <source>
        <dbReference type="ARBA" id="ARBA00022989"/>
    </source>
</evidence>
<dbReference type="UniPathway" id="UPA00895"/>
<dbReference type="InterPro" id="IPR009908">
    <property type="entry name" value="Methylamine_util_MauE"/>
</dbReference>
<dbReference type="AlphaFoldDB" id="A0A852ZYA0"/>
<feature type="domain" description="Methylamine utilisation protein MauE" evidence="7">
    <location>
        <begin position="14"/>
        <end position="146"/>
    </location>
</feature>
<evidence type="ECO:0000256" key="1">
    <source>
        <dbReference type="ARBA" id="ARBA00004141"/>
    </source>
</evidence>
<evidence type="ECO:0000313" key="8">
    <source>
        <dbReference type="EMBL" id="NYI07149.1"/>
    </source>
</evidence>
<dbReference type="Proteomes" id="UP000567795">
    <property type="component" value="Unassembled WGS sequence"/>
</dbReference>
<sequence>MSKTPRSSARGWRDWIGTVVRLGLVVVWGWAGLAKVSDPAEAAQAVRVFRVLPEPLVEPIGHGLPFVELGLALLLLLGLGTRLAAVVSAGLLLVFVAGISQAWARGLTIDCGCFGGGGEVHASETRYLEEILRDLGFLLLAGWLIVRPGSRLALDGALEPRRQADPDPDSDSDSEPDSEAAASEPVPDEQPASKEQPGSEPDQDRRPESDAPAPAPAAGLLPTHPVPPPHDGRETARTR</sequence>
<evidence type="ECO:0000259" key="7">
    <source>
        <dbReference type="Pfam" id="PF07291"/>
    </source>
</evidence>
<name>A0A852ZYA0_9ACTN</name>
<dbReference type="RefSeq" id="WP_179815619.1">
    <property type="nucleotide sequence ID" value="NZ_JACBZD010000001.1"/>
</dbReference>
<comment type="caution">
    <text evidence="8">The sequence shown here is derived from an EMBL/GenBank/DDBJ whole genome shotgun (WGS) entry which is preliminary data.</text>
</comment>
<proteinExistence type="predicted"/>
<gene>
    <name evidence="8" type="ORF">FHU37_004092</name>
</gene>
<evidence type="ECO:0000256" key="6">
    <source>
        <dbReference type="SAM" id="Phobius"/>
    </source>
</evidence>
<feature type="compositionally biased region" description="Basic and acidic residues" evidence="5">
    <location>
        <begin position="230"/>
        <end position="239"/>
    </location>
</feature>
<protein>
    <submittedName>
        <fullName evidence="8">Putative membrane protein YphA (DoxX/SURF4 family)</fullName>
    </submittedName>
</protein>
<organism evidence="8 9">
    <name type="scientific">Allostreptomyces psammosilenae</name>
    <dbReference type="NCBI Taxonomy" id="1892865"/>
    <lineage>
        <taxon>Bacteria</taxon>
        <taxon>Bacillati</taxon>
        <taxon>Actinomycetota</taxon>
        <taxon>Actinomycetes</taxon>
        <taxon>Kitasatosporales</taxon>
        <taxon>Streptomycetaceae</taxon>
        <taxon>Allostreptomyces</taxon>
    </lineage>
</organism>
<evidence type="ECO:0000313" key="9">
    <source>
        <dbReference type="Proteomes" id="UP000567795"/>
    </source>
</evidence>
<dbReference type="EMBL" id="JACBZD010000001">
    <property type="protein sequence ID" value="NYI07149.1"/>
    <property type="molecule type" value="Genomic_DNA"/>
</dbReference>
<comment type="subcellular location">
    <subcellularLocation>
        <location evidence="1">Membrane</location>
        <topology evidence="1">Multi-pass membrane protein</topology>
    </subcellularLocation>
</comment>
<evidence type="ECO:0000256" key="4">
    <source>
        <dbReference type="ARBA" id="ARBA00023136"/>
    </source>
</evidence>
<dbReference type="GO" id="GO:0030416">
    <property type="term" value="P:methylamine metabolic process"/>
    <property type="evidence" value="ECO:0007669"/>
    <property type="project" value="InterPro"/>
</dbReference>
<dbReference type="GO" id="GO:0016020">
    <property type="term" value="C:membrane"/>
    <property type="evidence" value="ECO:0007669"/>
    <property type="project" value="UniProtKB-SubCell"/>
</dbReference>
<accession>A0A852ZYA0</accession>
<feature type="compositionally biased region" description="Acidic residues" evidence="5">
    <location>
        <begin position="166"/>
        <end position="178"/>
    </location>
</feature>
<feature type="region of interest" description="Disordered" evidence="5">
    <location>
        <begin position="157"/>
        <end position="239"/>
    </location>
</feature>
<feature type="transmembrane region" description="Helical" evidence="6">
    <location>
        <begin position="71"/>
        <end position="97"/>
    </location>
</feature>
<evidence type="ECO:0000256" key="2">
    <source>
        <dbReference type="ARBA" id="ARBA00022692"/>
    </source>
</evidence>
<dbReference type="Pfam" id="PF07291">
    <property type="entry name" value="MauE"/>
    <property type="match status" value="1"/>
</dbReference>
<feature type="transmembrane region" description="Helical" evidence="6">
    <location>
        <begin position="12"/>
        <end position="31"/>
    </location>
</feature>
<keyword evidence="4 6" id="KW-0472">Membrane</keyword>
<keyword evidence="2 6" id="KW-0812">Transmembrane</keyword>